<evidence type="ECO:0000313" key="2">
    <source>
        <dbReference type="EMBL" id="VEN35412.1"/>
    </source>
</evidence>
<protein>
    <submittedName>
        <fullName evidence="2">Uncharacterized protein</fullName>
    </submittedName>
</protein>
<organism evidence="2 3">
    <name type="scientific">Callosobruchus maculatus</name>
    <name type="common">Southern cowpea weevil</name>
    <name type="synonym">Pulse bruchid</name>
    <dbReference type="NCBI Taxonomy" id="64391"/>
    <lineage>
        <taxon>Eukaryota</taxon>
        <taxon>Metazoa</taxon>
        <taxon>Ecdysozoa</taxon>
        <taxon>Arthropoda</taxon>
        <taxon>Hexapoda</taxon>
        <taxon>Insecta</taxon>
        <taxon>Pterygota</taxon>
        <taxon>Neoptera</taxon>
        <taxon>Endopterygota</taxon>
        <taxon>Coleoptera</taxon>
        <taxon>Polyphaga</taxon>
        <taxon>Cucujiformia</taxon>
        <taxon>Chrysomeloidea</taxon>
        <taxon>Chrysomelidae</taxon>
        <taxon>Bruchinae</taxon>
        <taxon>Bruchini</taxon>
        <taxon>Callosobruchus</taxon>
    </lineage>
</organism>
<dbReference type="OrthoDB" id="6769383at2759"/>
<feature type="region of interest" description="Disordered" evidence="1">
    <location>
        <begin position="1"/>
        <end position="118"/>
    </location>
</feature>
<feature type="compositionally biased region" description="Gly residues" evidence="1">
    <location>
        <begin position="67"/>
        <end position="81"/>
    </location>
</feature>
<reference evidence="2 3" key="1">
    <citation type="submission" date="2019-01" db="EMBL/GenBank/DDBJ databases">
        <authorList>
            <person name="Sayadi A."/>
        </authorList>
    </citation>
    <scope>NUCLEOTIDE SEQUENCE [LARGE SCALE GENOMIC DNA]</scope>
</reference>
<accession>A0A653BIL0</accession>
<gene>
    <name evidence="2" type="ORF">CALMAC_LOCUS1329</name>
</gene>
<proteinExistence type="predicted"/>
<dbReference type="AlphaFoldDB" id="A0A653BIL0"/>
<feature type="compositionally biased region" description="Low complexity" evidence="1">
    <location>
        <begin position="82"/>
        <end position="118"/>
    </location>
</feature>
<sequence>MFNSRKKCGGTWWAPRDRVRGARVDAPDGGAVTASGAAVRRPPSSSSESPFQRRLPRPPPRPDDAAGDGGGGVGSGGGTGGSLDVATSPCTPTCTQTGTSGGCPPTTPSRWARASPRSPRLAEKHIVVTFFWAKAHIGIQGNVKIVDQAAKNTCQIETISEGFILPSDITYFFKRDIFKKWKEEWSSYCSLSVNHYTKINPSVPVRSPHIFEYQVNRFYSSTITRLRLNHSRFKAHLYKIGIENSPNCICDGASIADLNHIFFACENNKIFINSLINRLILEDNIYPPFNISNLLALTRKSIHDKIV</sequence>
<feature type="compositionally biased region" description="Basic and acidic residues" evidence="1">
    <location>
        <begin position="15"/>
        <end position="26"/>
    </location>
</feature>
<evidence type="ECO:0000313" key="3">
    <source>
        <dbReference type="Proteomes" id="UP000410492"/>
    </source>
</evidence>
<keyword evidence="3" id="KW-1185">Reference proteome</keyword>
<dbReference type="Proteomes" id="UP000410492">
    <property type="component" value="Unassembled WGS sequence"/>
</dbReference>
<dbReference type="EMBL" id="CAACVG010001546">
    <property type="protein sequence ID" value="VEN35412.1"/>
    <property type="molecule type" value="Genomic_DNA"/>
</dbReference>
<evidence type="ECO:0000256" key="1">
    <source>
        <dbReference type="SAM" id="MobiDB-lite"/>
    </source>
</evidence>
<name>A0A653BIL0_CALMS</name>
<feature type="non-terminal residue" evidence="2">
    <location>
        <position position="307"/>
    </location>
</feature>